<comment type="similarity">
    <text evidence="1">Belongs to the pyrroline-5-carboxylate reductase family.</text>
</comment>
<dbReference type="InterPro" id="IPR000304">
    <property type="entry name" value="Pyrroline-COOH_reductase"/>
</dbReference>
<organism evidence="6">
    <name type="scientific">marine metagenome</name>
    <dbReference type="NCBI Taxonomy" id="408172"/>
    <lineage>
        <taxon>unclassified sequences</taxon>
        <taxon>metagenomes</taxon>
        <taxon>ecological metagenomes</taxon>
    </lineage>
</organism>
<dbReference type="SUPFAM" id="SSF51735">
    <property type="entry name" value="NAD(P)-binding Rossmann-fold domains"/>
    <property type="match status" value="1"/>
</dbReference>
<evidence type="ECO:0000259" key="5">
    <source>
        <dbReference type="Pfam" id="PF14748"/>
    </source>
</evidence>
<dbReference type="PANTHER" id="PTHR11645">
    <property type="entry name" value="PYRROLINE-5-CARBOXYLATE REDUCTASE"/>
    <property type="match status" value="1"/>
</dbReference>
<evidence type="ECO:0000256" key="2">
    <source>
        <dbReference type="ARBA" id="ARBA00022857"/>
    </source>
</evidence>
<dbReference type="NCBIfam" id="TIGR00112">
    <property type="entry name" value="proC"/>
    <property type="match status" value="1"/>
</dbReference>
<dbReference type="Gene3D" id="3.40.50.720">
    <property type="entry name" value="NAD(P)-binding Rossmann-like Domain"/>
    <property type="match status" value="1"/>
</dbReference>
<evidence type="ECO:0000259" key="4">
    <source>
        <dbReference type="Pfam" id="PF03807"/>
    </source>
</evidence>
<gene>
    <name evidence="6" type="ORF">METZ01_LOCUS108046</name>
</gene>
<dbReference type="Pfam" id="PF03807">
    <property type="entry name" value="F420_oxidored"/>
    <property type="match status" value="1"/>
</dbReference>
<evidence type="ECO:0000256" key="1">
    <source>
        <dbReference type="ARBA" id="ARBA00005525"/>
    </source>
</evidence>
<sequence length="267" mass="28228">MKVAFIGGGKMAEAILHGILSGKLAAPNDISVGEPLAERREYLINEFDVIADADNLKTAQQADLVVFAVKPQDLGSVMGQLKGHLDSQQAALSIVAGAKMETLTKGLGHQSVVRVMPNTPAQIGEGMTLWTCSDGVDDSRREMTQSVLGTIGQEIYVSDEKYMDMATALSASGPAYVFLFIEALIDAGVYVGMPRDMARTLALQTVFGSTKLVMDTGMHPAELKDMVVSPGGTTAEALKVLEDRGVPAAIVNAVDAAYRKSVQLGQG</sequence>
<evidence type="ECO:0000313" key="6">
    <source>
        <dbReference type="EMBL" id="SVA55192.1"/>
    </source>
</evidence>
<dbReference type="HAMAP" id="MF_01925">
    <property type="entry name" value="P5C_reductase"/>
    <property type="match status" value="1"/>
</dbReference>
<name>A0A381WS27_9ZZZZ</name>
<keyword evidence="2" id="KW-0521">NADP</keyword>
<dbReference type="InterPro" id="IPR036291">
    <property type="entry name" value="NAD(P)-bd_dom_sf"/>
</dbReference>
<keyword evidence="3" id="KW-0560">Oxidoreductase</keyword>
<dbReference type="PANTHER" id="PTHR11645:SF66">
    <property type="entry name" value="PYRROLINE-5-CARBOXYLATE REDUCTASE"/>
    <property type="match status" value="1"/>
</dbReference>
<dbReference type="InterPro" id="IPR029036">
    <property type="entry name" value="P5CR_dimer"/>
</dbReference>
<feature type="domain" description="Pyrroline-5-carboxylate reductase dimerisation" evidence="5">
    <location>
        <begin position="160"/>
        <end position="264"/>
    </location>
</feature>
<dbReference type="PIRSF" id="PIRSF000193">
    <property type="entry name" value="Pyrrol-5-carb_rd"/>
    <property type="match status" value="1"/>
</dbReference>
<dbReference type="GO" id="GO:0004735">
    <property type="term" value="F:pyrroline-5-carboxylate reductase activity"/>
    <property type="evidence" value="ECO:0007669"/>
    <property type="project" value="InterPro"/>
</dbReference>
<protein>
    <recommendedName>
        <fullName evidence="7">Pyrroline-5-carboxylate reductase</fullName>
    </recommendedName>
</protein>
<dbReference type="GO" id="GO:0055129">
    <property type="term" value="P:L-proline biosynthetic process"/>
    <property type="evidence" value="ECO:0007669"/>
    <property type="project" value="TreeGrafter"/>
</dbReference>
<dbReference type="Pfam" id="PF14748">
    <property type="entry name" value="P5CR_dimer"/>
    <property type="match status" value="1"/>
</dbReference>
<dbReference type="Gene3D" id="1.10.3730.10">
    <property type="entry name" value="ProC C-terminal domain-like"/>
    <property type="match status" value="1"/>
</dbReference>
<dbReference type="InterPro" id="IPR028939">
    <property type="entry name" value="P5C_Rdtase_cat_N"/>
</dbReference>
<accession>A0A381WS27</accession>
<proteinExistence type="inferred from homology"/>
<dbReference type="InterPro" id="IPR008927">
    <property type="entry name" value="6-PGluconate_DH-like_C_sf"/>
</dbReference>
<dbReference type="SUPFAM" id="SSF48179">
    <property type="entry name" value="6-phosphogluconate dehydrogenase C-terminal domain-like"/>
    <property type="match status" value="1"/>
</dbReference>
<reference evidence="6" key="1">
    <citation type="submission" date="2018-05" db="EMBL/GenBank/DDBJ databases">
        <authorList>
            <person name="Lanie J.A."/>
            <person name="Ng W.-L."/>
            <person name="Kazmierczak K.M."/>
            <person name="Andrzejewski T.M."/>
            <person name="Davidsen T.M."/>
            <person name="Wayne K.J."/>
            <person name="Tettelin H."/>
            <person name="Glass J.I."/>
            <person name="Rusch D."/>
            <person name="Podicherti R."/>
            <person name="Tsui H.-C.T."/>
            <person name="Winkler M.E."/>
        </authorList>
    </citation>
    <scope>NUCLEOTIDE SEQUENCE</scope>
</reference>
<evidence type="ECO:0008006" key="7">
    <source>
        <dbReference type="Google" id="ProtNLM"/>
    </source>
</evidence>
<dbReference type="FunFam" id="1.10.3730.10:FF:000001">
    <property type="entry name" value="Pyrroline-5-carboxylate reductase"/>
    <property type="match status" value="1"/>
</dbReference>
<evidence type="ECO:0000256" key="3">
    <source>
        <dbReference type="ARBA" id="ARBA00023002"/>
    </source>
</evidence>
<dbReference type="EMBL" id="UINC01012667">
    <property type="protein sequence ID" value="SVA55192.1"/>
    <property type="molecule type" value="Genomic_DNA"/>
</dbReference>
<feature type="domain" description="Pyrroline-5-carboxylate reductase catalytic N-terminal" evidence="4">
    <location>
        <begin position="2"/>
        <end position="97"/>
    </location>
</feature>
<dbReference type="AlphaFoldDB" id="A0A381WS27"/>